<dbReference type="AlphaFoldDB" id="A0AA92ERX0"/>
<sequence length="198" mass="22811">MNTASRSALRSQLRAARRALPPSQQRHASRQLFRRLAQHPLFRRSQHIAFYLANDGEIDPAPLFKHARQLGKICYVPVLRRWPSTKMAFQRLTPDQRWHKNRFGISEPVANARLQTPAWRLDLVMMPLVGFDPQGNRLGMGGGFYDRALAYRQRRRTWAAPHLLGLAHDCQKVAVLPVASWDIPLDAIMTDQEFISLR</sequence>
<dbReference type="EMBL" id="CP033116">
    <property type="protein sequence ID" value="QFY58945.1"/>
    <property type="molecule type" value="Genomic_DNA"/>
</dbReference>
<dbReference type="PANTHER" id="PTHR23407">
    <property type="entry name" value="ATPASE INHIBITOR/5-FORMYLTETRAHYDROFOLATE CYCLO-LIGASE"/>
    <property type="match status" value="1"/>
</dbReference>
<dbReference type="Proteomes" id="UP000243750">
    <property type="component" value="Unassembled WGS sequence"/>
</dbReference>
<keyword evidence="2 4" id="KW-0547">Nucleotide-binding</keyword>
<dbReference type="PIRSF" id="PIRSF006806">
    <property type="entry name" value="FTHF_cligase"/>
    <property type="match status" value="1"/>
</dbReference>
<name>A0AA92ERX0_9GAMM</name>
<keyword evidence="5" id="KW-0460">Magnesium</keyword>
<feature type="binding site" evidence="4">
    <location>
        <begin position="6"/>
        <end position="10"/>
    </location>
    <ligand>
        <name>ATP</name>
        <dbReference type="ChEBI" id="CHEBI:30616"/>
    </ligand>
</feature>
<dbReference type="InterPro" id="IPR037171">
    <property type="entry name" value="NagB/RpiA_transferase-like"/>
</dbReference>
<evidence type="ECO:0000313" key="6">
    <source>
        <dbReference type="EMBL" id="PCC98947.1"/>
    </source>
</evidence>
<dbReference type="InterPro" id="IPR002698">
    <property type="entry name" value="FTHF_cligase"/>
</dbReference>
<dbReference type="NCBIfam" id="TIGR02727">
    <property type="entry name" value="MTHFS_bact"/>
    <property type="match status" value="1"/>
</dbReference>
<dbReference type="Pfam" id="PF01812">
    <property type="entry name" value="5-FTHF_cyc-lig"/>
    <property type="match status" value="1"/>
</dbReference>
<keyword evidence="3 4" id="KW-0067">ATP-binding</keyword>
<dbReference type="Gene3D" id="3.40.50.10420">
    <property type="entry name" value="NagB/RpiA/CoA transferase-like"/>
    <property type="match status" value="1"/>
</dbReference>
<dbReference type="EC" id="6.3.3.2" evidence="5"/>
<dbReference type="RefSeq" id="WP_096347147.1">
    <property type="nucleotide sequence ID" value="NZ_CP033116.1"/>
</dbReference>
<evidence type="ECO:0000256" key="4">
    <source>
        <dbReference type="PIRSR" id="PIRSR006806-1"/>
    </source>
</evidence>
<dbReference type="EMBL" id="NWMT01000175">
    <property type="protein sequence ID" value="PCC98947.1"/>
    <property type="molecule type" value="Genomic_DNA"/>
</dbReference>
<keyword evidence="7" id="KW-0436">Ligase</keyword>
<evidence type="ECO:0000256" key="1">
    <source>
        <dbReference type="ARBA" id="ARBA00010638"/>
    </source>
</evidence>
<feature type="binding site" evidence="4">
    <location>
        <position position="52"/>
    </location>
    <ligand>
        <name>substrate</name>
    </ligand>
</feature>
<protein>
    <recommendedName>
        <fullName evidence="5">5-formyltetrahydrofolate cyclo-ligase</fullName>
        <ecNumber evidence="5">6.3.3.2</ecNumber>
    </recommendedName>
</protein>
<dbReference type="InterPro" id="IPR024185">
    <property type="entry name" value="FTHF_cligase-like_sf"/>
</dbReference>
<dbReference type="GO" id="GO:0046872">
    <property type="term" value="F:metal ion binding"/>
    <property type="evidence" value="ECO:0007669"/>
    <property type="project" value="UniProtKB-KW"/>
</dbReference>
<evidence type="ECO:0000313" key="8">
    <source>
        <dbReference type="Proteomes" id="UP000243750"/>
    </source>
</evidence>
<dbReference type="GO" id="GO:0005524">
    <property type="term" value="F:ATP binding"/>
    <property type="evidence" value="ECO:0007669"/>
    <property type="project" value="UniProtKB-KW"/>
</dbReference>
<gene>
    <name evidence="6" type="ORF">CO192_13465</name>
    <name evidence="7" type="ORF">EAO82_19205</name>
</gene>
<dbReference type="GO" id="GO:0035999">
    <property type="term" value="P:tetrahydrofolate interconversion"/>
    <property type="evidence" value="ECO:0007669"/>
    <property type="project" value="TreeGrafter"/>
</dbReference>
<keyword evidence="5" id="KW-0479">Metal-binding</keyword>
<comment type="catalytic activity">
    <reaction evidence="5">
        <text>(6S)-5-formyl-5,6,7,8-tetrahydrofolate + ATP = (6R)-5,10-methenyltetrahydrofolate + ADP + phosphate</text>
        <dbReference type="Rhea" id="RHEA:10488"/>
        <dbReference type="ChEBI" id="CHEBI:30616"/>
        <dbReference type="ChEBI" id="CHEBI:43474"/>
        <dbReference type="ChEBI" id="CHEBI:57455"/>
        <dbReference type="ChEBI" id="CHEBI:57457"/>
        <dbReference type="ChEBI" id="CHEBI:456216"/>
        <dbReference type="EC" id="6.3.3.2"/>
    </reaction>
</comment>
<evidence type="ECO:0000256" key="3">
    <source>
        <dbReference type="ARBA" id="ARBA00022840"/>
    </source>
</evidence>
<dbReference type="GO" id="GO:0030272">
    <property type="term" value="F:5-formyltetrahydrofolate cyclo-ligase activity"/>
    <property type="evidence" value="ECO:0007669"/>
    <property type="project" value="UniProtKB-EC"/>
</dbReference>
<evidence type="ECO:0000313" key="7">
    <source>
        <dbReference type="EMBL" id="QFY58945.1"/>
    </source>
</evidence>
<dbReference type="Proteomes" id="UP000344571">
    <property type="component" value="Chromosome"/>
</dbReference>
<organism evidence="6 8">
    <name type="scientific">Halopseudomonas pelagia</name>
    <dbReference type="NCBI Taxonomy" id="553151"/>
    <lineage>
        <taxon>Bacteria</taxon>
        <taxon>Pseudomonadati</taxon>
        <taxon>Pseudomonadota</taxon>
        <taxon>Gammaproteobacteria</taxon>
        <taxon>Pseudomonadales</taxon>
        <taxon>Pseudomonadaceae</taxon>
        <taxon>Halopseudomonas</taxon>
    </lineage>
</organism>
<evidence type="ECO:0000313" key="9">
    <source>
        <dbReference type="Proteomes" id="UP000344571"/>
    </source>
</evidence>
<dbReference type="PANTHER" id="PTHR23407:SF1">
    <property type="entry name" value="5-FORMYLTETRAHYDROFOLATE CYCLO-LIGASE"/>
    <property type="match status" value="1"/>
</dbReference>
<accession>A0AA92ERX0</accession>
<dbReference type="GO" id="GO:0009396">
    <property type="term" value="P:folic acid-containing compound biosynthetic process"/>
    <property type="evidence" value="ECO:0007669"/>
    <property type="project" value="TreeGrafter"/>
</dbReference>
<comment type="cofactor">
    <cofactor evidence="5">
        <name>Mg(2+)</name>
        <dbReference type="ChEBI" id="CHEBI:18420"/>
    </cofactor>
</comment>
<reference evidence="6 8" key="1">
    <citation type="submission" date="2017-09" db="EMBL/GenBank/DDBJ databases">
        <title>Bacterial and phytoplankton interrelationship in Kongsfjorden, an Arctic fjord.</title>
        <authorList>
            <person name="Sinha R."/>
            <person name="Krishnan K."/>
        </authorList>
    </citation>
    <scope>NUCLEOTIDE SEQUENCE [LARGE SCALE GENOMIC DNA]</scope>
    <source>
        <strain evidence="6 8">58</strain>
    </source>
</reference>
<feature type="binding site" evidence="4">
    <location>
        <begin position="137"/>
        <end position="145"/>
    </location>
    <ligand>
        <name>ATP</name>
        <dbReference type="ChEBI" id="CHEBI:30616"/>
    </ligand>
</feature>
<evidence type="ECO:0000256" key="2">
    <source>
        <dbReference type="ARBA" id="ARBA00022741"/>
    </source>
</evidence>
<reference evidence="7 9" key="2">
    <citation type="submission" date="2018-10" db="EMBL/GenBank/DDBJ databases">
        <title>Complete genome sequence of Pseudomonas pelagia strain Kongs-67.</title>
        <authorList>
            <person name="Sinha R.K."/>
            <person name="Krishnan K."/>
        </authorList>
    </citation>
    <scope>NUCLEOTIDE SEQUENCE [LARGE SCALE GENOMIC DNA]</scope>
    <source>
        <strain evidence="7 9">Kongs-67</strain>
    </source>
</reference>
<evidence type="ECO:0000256" key="5">
    <source>
        <dbReference type="RuleBase" id="RU361279"/>
    </source>
</evidence>
<proteinExistence type="inferred from homology"/>
<comment type="similarity">
    <text evidence="1 5">Belongs to the 5-formyltetrahydrofolate cyclo-ligase family.</text>
</comment>
<keyword evidence="9" id="KW-1185">Reference proteome</keyword>
<dbReference type="SUPFAM" id="SSF100950">
    <property type="entry name" value="NagB/RpiA/CoA transferase-like"/>
    <property type="match status" value="1"/>
</dbReference>
<feature type="binding site" evidence="4">
    <location>
        <position position="57"/>
    </location>
    <ligand>
        <name>substrate</name>
    </ligand>
</feature>